<dbReference type="Gene3D" id="3.40.50.300">
    <property type="entry name" value="P-loop containing nucleotide triphosphate hydrolases"/>
    <property type="match status" value="2"/>
</dbReference>
<dbReference type="InterPro" id="IPR015856">
    <property type="entry name" value="ABC_transpr_CbiO/EcfA_su"/>
</dbReference>
<evidence type="ECO:0000256" key="7">
    <source>
        <dbReference type="ARBA" id="ARBA00022967"/>
    </source>
</evidence>
<name>A0A7G5BXY2_9BACL</name>
<dbReference type="InterPro" id="IPR027417">
    <property type="entry name" value="P-loop_NTPase"/>
</dbReference>
<keyword evidence="11" id="KW-1185">Reference proteome</keyword>
<evidence type="ECO:0000259" key="9">
    <source>
        <dbReference type="PROSITE" id="PS50893"/>
    </source>
</evidence>
<dbReference type="KEGG" id="cchl:FPL14_11950"/>
<keyword evidence="6 10" id="KW-0067">ATP-binding</keyword>
<proteinExistence type="inferred from homology"/>
<dbReference type="InterPro" id="IPR017871">
    <property type="entry name" value="ABC_transporter-like_CS"/>
</dbReference>
<dbReference type="PROSITE" id="PS00211">
    <property type="entry name" value="ABC_TRANSPORTER_1"/>
    <property type="match status" value="1"/>
</dbReference>
<comment type="similarity">
    <text evidence="2">Belongs to the ABC transporter superfamily.</text>
</comment>
<dbReference type="Proteomes" id="UP000515679">
    <property type="component" value="Chromosome"/>
</dbReference>
<comment type="subcellular location">
    <subcellularLocation>
        <location evidence="1">Cell membrane</location>
        <topology evidence="1">Peripheral membrane protein</topology>
    </subcellularLocation>
</comment>
<dbReference type="GO" id="GO:0042626">
    <property type="term" value="F:ATPase-coupled transmembrane transporter activity"/>
    <property type="evidence" value="ECO:0007669"/>
    <property type="project" value="TreeGrafter"/>
</dbReference>
<evidence type="ECO:0000256" key="8">
    <source>
        <dbReference type="ARBA" id="ARBA00023136"/>
    </source>
</evidence>
<feature type="domain" description="ABC transporter" evidence="9">
    <location>
        <begin position="144"/>
        <end position="379"/>
    </location>
</feature>
<dbReference type="Pfam" id="PF00005">
    <property type="entry name" value="ABC_tran"/>
    <property type="match status" value="1"/>
</dbReference>
<dbReference type="InterPro" id="IPR003439">
    <property type="entry name" value="ABC_transporter-like_ATP-bd"/>
</dbReference>
<dbReference type="InterPro" id="IPR050095">
    <property type="entry name" value="ECF_ABC_transporter_ATP-bd"/>
</dbReference>
<evidence type="ECO:0000313" key="10">
    <source>
        <dbReference type="EMBL" id="QMV41816.1"/>
    </source>
</evidence>
<evidence type="ECO:0000256" key="2">
    <source>
        <dbReference type="ARBA" id="ARBA00005417"/>
    </source>
</evidence>
<keyword evidence="4" id="KW-1003">Cell membrane</keyword>
<keyword evidence="5" id="KW-0547">Nucleotide-binding</keyword>
<evidence type="ECO:0000256" key="3">
    <source>
        <dbReference type="ARBA" id="ARBA00022448"/>
    </source>
</evidence>
<dbReference type="GO" id="GO:0043190">
    <property type="term" value="C:ATP-binding cassette (ABC) transporter complex"/>
    <property type="evidence" value="ECO:0007669"/>
    <property type="project" value="TreeGrafter"/>
</dbReference>
<keyword evidence="3" id="KW-0813">Transport</keyword>
<dbReference type="SMART" id="SM00382">
    <property type="entry name" value="AAA"/>
    <property type="match status" value="1"/>
</dbReference>
<protein>
    <submittedName>
        <fullName evidence="10">ATP-binding cassette domain-containing protein</fullName>
    </submittedName>
</protein>
<evidence type="ECO:0000256" key="4">
    <source>
        <dbReference type="ARBA" id="ARBA00022475"/>
    </source>
</evidence>
<dbReference type="PANTHER" id="PTHR43553">
    <property type="entry name" value="HEAVY METAL TRANSPORTER"/>
    <property type="match status" value="1"/>
</dbReference>
<evidence type="ECO:0000256" key="5">
    <source>
        <dbReference type="ARBA" id="ARBA00022741"/>
    </source>
</evidence>
<organism evidence="10 11">
    <name type="scientific">Cohnella cholangitidis</name>
    <dbReference type="NCBI Taxonomy" id="2598458"/>
    <lineage>
        <taxon>Bacteria</taxon>
        <taxon>Bacillati</taxon>
        <taxon>Bacillota</taxon>
        <taxon>Bacilli</taxon>
        <taxon>Bacillales</taxon>
        <taxon>Paenibacillaceae</taxon>
        <taxon>Cohnella</taxon>
    </lineage>
</organism>
<dbReference type="SUPFAM" id="SSF52540">
    <property type="entry name" value="P-loop containing nucleoside triphosphate hydrolases"/>
    <property type="match status" value="2"/>
</dbReference>
<gene>
    <name evidence="10" type="ORF">FPL14_11950</name>
</gene>
<dbReference type="GO" id="GO:0016887">
    <property type="term" value="F:ATP hydrolysis activity"/>
    <property type="evidence" value="ECO:0007669"/>
    <property type="project" value="InterPro"/>
</dbReference>
<dbReference type="InterPro" id="IPR003593">
    <property type="entry name" value="AAA+_ATPase"/>
</dbReference>
<keyword evidence="7" id="KW-1278">Translocase</keyword>
<dbReference type="PANTHER" id="PTHR43553:SF27">
    <property type="entry name" value="ENERGY-COUPLING FACTOR TRANSPORTER ATP-BINDING PROTEIN ECFA2"/>
    <property type="match status" value="1"/>
</dbReference>
<dbReference type="EMBL" id="CP041969">
    <property type="protein sequence ID" value="QMV41816.1"/>
    <property type="molecule type" value="Genomic_DNA"/>
</dbReference>
<dbReference type="CDD" id="cd03225">
    <property type="entry name" value="ABC_cobalt_CbiO_domain1"/>
    <property type="match status" value="1"/>
</dbReference>
<dbReference type="PROSITE" id="PS50893">
    <property type="entry name" value="ABC_TRANSPORTER_2"/>
    <property type="match status" value="1"/>
</dbReference>
<accession>A0A7G5BXY2</accession>
<keyword evidence="8" id="KW-0472">Membrane</keyword>
<reference evidence="10 11" key="1">
    <citation type="submission" date="2019-07" db="EMBL/GenBank/DDBJ databases">
        <authorList>
            <person name="Kim J.K."/>
            <person name="Cheong H.-M."/>
            <person name="Choi Y."/>
            <person name="Hwang K.J."/>
            <person name="Lee S."/>
            <person name="Choi C."/>
        </authorList>
    </citation>
    <scope>NUCLEOTIDE SEQUENCE [LARGE SCALE GENOMIC DNA]</scope>
    <source>
        <strain evidence="10 11">KS 22</strain>
    </source>
</reference>
<evidence type="ECO:0000256" key="6">
    <source>
        <dbReference type="ARBA" id="ARBA00022840"/>
    </source>
</evidence>
<evidence type="ECO:0000313" key="11">
    <source>
        <dbReference type="Proteomes" id="UP000515679"/>
    </source>
</evidence>
<evidence type="ECO:0000256" key="1">
    <source>
        <dbReference type="ARBA" id="ARBA00004202"/>
    </source>
</evidence>
<sequence length="423" mass="47918">MSLDPDIIIVDEPAAELDPFHAESIYALLKQLNEREGKTVIVIEHHTEWIAKYCSDVVLLSEGRVVWHKPVEDALSSVEELRAHQIFPPQITQIAYSLDVRREQSRYPITLEEGAASFAALGIQERRPSPVPKPDSPSFREPIIRYDNVTYVYPTLDKKGHTVFEKLSLSIRPGERVAIVGGNGAGKTTLLRMMTGLVKPQQGELYLYEQSLRKLSPEQTAGQVAYIYQKPENMFICDNIRDDIAYFPKARKRDFTERLTEQLLSQLHLNELQKRDGRLLSGGQQRRASLAIGLSMQPKLLLLDEPTASLDVVSRKETIGTLERIGDTIQAVVIATHDMQLVAEWANRVLVMHHGKLVADFSPEQLFSQEAYWSKWGLMAPQVVELSARLGWTQPALSPEQFLERAAWPIKDEDAEVRQVVSY</sequence>
<dbReference type="GO" id="GO:0005524">
    <property type="term" value="F:ATP binding"/>
    <property type="evidence" value="ECO:0007669"/>
    <property type="project" value="UniProtKB-KW"/>
</dbReference>
<dbReference type="AlphaFoldDB" id="A0A7G5BXY2"/>